<feature type="compositionally biased region" description="Polar residues" evidence="1">
    <location>
        <begin position="94"/>
        <end position="103"/>
    </location>
</feature>
<organism evidence="2 3">
    <name type="scientific">Solanum commersonii</name>
    <name type="common">Commerson's wild potato</name>
    <name type="synonym">Commerson's nightshade</name>
    <dbReference type="NCBI Taxonomy" id="4109"/>
    <lineage>
        <taxon>Eukaryota</taxon>
        <taxon>Viridiplantae</taxon>
        <taxon>Streptophyta</taxon>
        <taxon>Embryophyta</taxon>
        <taxon>Tracheophyta</taxon>
        <taxon>Spermatophyta</taxon>
        <taxon>Magnoliopsida</taxon>
        <taxon>eudicotyledons</taxon>
        <taxon>Gunneridae</taxon>
        <taxon>Pentapetalae</taxon>
        <taxon>asterids</taxon>
        <taxon>lamiids</taxon>
        <taxon>Solanales</taxon>
        <taxon>Solanaceae</taxon>
        <taxon>Solanoideae</taxon>
        <taxon>Solaneae</taxon>
        <taxon>Solanum</taxon>
    </lineage>
</organism>
<sequence>MDNVGVLNALRFSLANMLRAEHVSKNGTAQPQKVSKSNAIQKSPEHKILKSFKFSTTNPEAVINTTRQIQRKIQKRRGNNGEGERGPKNREEQQITIGNSSTGGEIWNVEFKNSEGKTRGKGVHSLIHEAKPDVMEY</sequence>
<comment type="caution">
    <text evidence="2">The sequence shown here is derived from an EMBL/GenBank/DDBJ whole genome shotgun (WGS) entry which is preliminary data.</text>
</comment>
<accession>A0A9J5ZIJ2</accession>
<evidence type="ECO:0000256" key="1">
    <source>
        <dbReference type="SAM" id="MobiDB-lite"/>
    </source>
</evidence>
<evidence type="ECO:0000313" key="3">
    <source>
        <dbReference type="Proteomes" id="UP000824120"/>
    </source>
</evidence>
<name>A0A9J5ZIJ2_SOLCO</name>
<reference evidence="2 3" key="1">
    <citation type="submission" date="2020-09" db="EMBL/GenBank/DDBJ databases">
        <title>De no assembly of potato wild relative species, Solanum commersonii.</title>
        <authorList>
            <person name="Cho K."/>
        </authorList>
    </citation>
    <scope>NUCLEOTIDE SEQUENCE [LARGE SCALE GENOMIC DNA]</scope>
    <source>
        <strain evidence="2">LZ3.2</strain>
        <tissue evidence="2">Leaf</tissue>
    </source>
</reference>
<gene>
    <name evidence="2" type="ORF">H5410_023598</name>
</gene>
<keyword evidence="3" id="KW-1185">Reference proteome</keyword>
<feature type="compositionally biased region" description="Basic and acidic residues" evidence="1">
    <location>
        <begin position="82"/>
        <end position="93"/>
    </location>
</feature>
<dbReference type="Proteomes" id="UP000824120">
    <property type="component" value="Chromosome 4"/>
</dbReference>
<feature type="compositionally biased region" description="Polar residues" evidence="1">
    <location>
        <begin position="25"/>
        <end position="41"/>
    </location>
</feature>
<protein>
    <submittedName>
        <fullName evidence="2">Uncharacterized protein</fullName>
    </submittedName>
</protein>
<dbReference type="EMBL" id="JACXVP010000004">
    <property type="protein sequence ID" value="KAG5612317.1"/>
    <property type="molecule type" value="Genomic_DNA"/>
</dbReference>
<evidence type="ECO:0000313" key="2">
    <source>
        <dbReference type="EMBL" id="KAG5612317.1"/>
    </source>
</evidence>
<feature type="region of interest" description="Disordered" evidence="1">
    <location>
        <begin position="24"/>
        <end position="47"/>
    </location>
</feature>
<dbReference type="AlphaFoldDB" id="A0A9J5ZIJ2"/>
<feature type="region of interest" description="Disordered" evidence="1">
    <location>
        <begin position="63"/>
        <end position="108"/>
    </location>
</feature>
<proteinExistence type="predicted"/>
<feature type="compositionally biased region" description="Basic residues" evidence="1">
    <location>
        <begin position="69"/>
        <end position="78"/>
    </location>
</feature>